<dbReference type="GO" id="GO:0000976">
    <property type="term" value="F:transcription cis-regulatory region binding"/>
    <property type="evidence" value="ECO:0007669"/>
    <property type="project" value="TreeGrafter"/>
</dbReference>
<dbReference type="PANTHER" id="PTHR30055:SF226">
    <property type="entry name" value="HTH-TYPE TRANSCRIPTIONAL REGULATOR PKSA"/>
    <property type="match status" value="1"/>
</dbReference>
<dbReference type="InterPro" id="IPR050109">
    <property type="entry name" value="HTH-type_TetR-like_transc_reg"/>
</dbReference>
<gene>
    <name evidence="2" type="ORF">GII30_05180</name>
</gene>
<dbReference type="Gene3D" id="1.10.357.10">
    <property type="entry name" value="Tetracycline Repressor, domain 2"/>
    <property type="match status" value="1"/>
</dbReference>
<dbReference type="PRINTS" id="PR00455">
    <property type="entry name" value="HTHTETR"/>
</dbReference>
<dbReference type="InterPro" id="IPR036271">
    <property type="entry name" value="Tet_transcr_reg_TetR-rel_C_sf"/>
</dbReference>
<accession>A0A857KTB5</accession>
<sequence length="208" mass="22639">MSAGKQRWVVAEERLTREAKRLQTREKLLTAATAEFGRVGMADADIATIVSEAGVAHSTFFFHFPTKEHVLLELEAREERLMADRMDEFLATSPGLGAALHKAVDLLAELESTLGRPLFRDFLASHFSTTRPIAEEGLDHPLVLSLVALFDDAIAGGGVDPDLDSMNSAIFFLLGLYALLVTIGEGPGRGAMLDDYVARTLRSLRPAS</sequence>
<dbReference type="GO" id="GO:0003700">
    <property type="term" value="F:DNA-binding transcription factor activity"/>
    <property type="evidence" value="ECO:0007669"/>
    <property type="project" value="TreeGrafter"/>
</dbReference>
<proteinExistence type="predicted"/>
<name>A0A857KTB5_9ACTN</name>
<dbReference type="AlphaFoldDB" id="A0A857KTB5"/>
<protein>
    <submittedName>
        <fullName evidence="2">TetR family transcriptional regulator</fullName>
    </submittedName>
</protein>
<dbReference type="InterPro" id="IPR009057">
    <property type="entry name" value="Homeodomain-like_sf"/>
</dbReference>
<keyword evidence="1" id="KW-0238">DNA-binding</keyword>
<dbReference type="PROSITE" id="PS50977">
    <property type="entry name" value="HTH_TETR_2"/>
    <property type="match status" value="1"/>
</dbReference>
<dbReference type="SUPFAM" id="SSF48498">
    <property type="entry name" value="Tetracyclin repressor-like, C-terminal domain"/>
    <property type="match status" value="1"/>
</dbReference>
<dbReference type="EMBL" id="CP045810">
    <property type="protein sequence ID" value="QHN41814.1"/>
    <property type="molecule type" value="Genomic_DNA"/>
</dbReference>
<organism evidence="2">
    <name type="scientific">Gordonia amarae</name>
    <dbReference type="NCBI Taxonomy" id="36821"/>
    <lineage>
        <taxon>Bacteria</taxon>
        <taxon>Bacillati</taxon>
        <taxon>Actinomycetota</taxon>
        <taxon>Actinomycetes</taxon>
        <taxon>Mycobacteriales</taxon>
        <taxon>Gordoniaceae</taxon>
        <taxon>Gordonia</taxon>
    </lineage>
</organism>
<dbReference type="PANTHER" id="PTHR30055">
    <property type="entry name" value="HTH-TYPE TRANSCRIPTIONAL REGULATOR RUTR"/>
    <property type="match status" value="1"/>
</dbReference>
<evidence type="ECO:0000313" key="2">
    <source>
        <dbReference type="EMBL" id="QHN41814.1"/>
    </source>
</evidence>
<reference evidence="2" key="1">
    <citation type="journal article" date="2021" name="Nat. Microbiol.">
        <title>Cocultivation of an ultrasmall environmental parasitic bacterium with lytic ability against bacteria associated with wastewater foams.</title>
        <authorList>
            <person name="Batinovic S."/>
            <person name="Rose J.J.A."/>
            <person name="Ratcliffe J."/>
            <person name="Seviour R.J."/>
            <person name="Petrovski S."/>
        </authorList>
    </citation>
    <scope>NUCLEOTIDE SEQUENCE</scope>
    <source>
        <strain evidence="2">CON44</strain>
    </source>
</reference>
<evidence type="ECO:0000256" key="1">
    <source>
        <dbReference type="ARBA" id="ARBA00023125"/>
    </source>
</evidence>
<dbReference type="Pfam" id="PF00440">
    <property type="entry name" value="TetR_N"/>
    <property type="match status" value="1"/>
</dbReference>
<dbReference type="SUPFAM" id="SSF46689">
    <property type="entry name" value="Homeodomain-like"/>
    <property type="match status" value="1"/>
</dbReference>
<dbReference type="InterPro" id="IPR001647">
    <property type="entry name" value="HTH_TetR"/>
</dbReference>